<reference evidence="2" key="1">
    <citation type="journal article" date="2023" name="G3 (Bethesda)">
        <title>A reference genome for the long-term kleptoplast-retaining sea slug Elysia crispata morphotype clarki.</title>
        <authorList>
            <person name="Eastman K.E."/>
            <person name="Pendleton A.L."/>
            <person name="Shaikh M.A."/>
            <person name="Suttiyut T."/>
            <person name="Ogas R."/>
            <person name="Tomko P."/>
            <person name="Gavelis G."/>
            <person name="Widhalm J.R."/>
            <person name="Wisecaver J.H."/>
        </authorList>
    </citation>
    <scope>NUCLEOTIDE SEQUENCE</scope>
    <source>
        <strain evidence="2">ECLA1</strain>
    </source>
</reference>
<dbReference type="Proteomes" id="UP001283361">
    <property type="component" value="Unassembled WGS sequence"/>
</dbReference>
<accession>A0AAE0ZQF4</accession>
<evidence type="ECO:0000313" key="3">
    <source>
        <dbReference type="Proteomes" id="UP001283361"/>
    </source>
</evidence>
<dbReference type="AlphaFoldDB" id="A0AAE0ZQF4"/>
<organism evidence="2 3">
    <name type="scientific">Elysia crispata</name>
    <name type="common">lettuce slug</name>
    <dbReference type="NCBI Taxonomy" id="231223"/>
    <lineage>
        <taxon>Eukaryota</taxon>
        <taxon>Metazoa</taxon>
        <taxon>Spiralia</taxon>
        <taxon>Lophotrochozoa</taxon>
        <taxon>Mollusca</taxon>
        <taxon>Gastropoda</taxon>
        <taxon>Heterobranchia</taxon>
        <taxon>Euthyneura</taxon>
        <taxon>Panpulmonata</taxon>
        <taxon>Sacoglossa</taxon>
        <taxon>Placobranchoidea</taxon>
        <taxon>Plakobranchidae</taxon>
        <taxon>Elysia</taxon>
    </lineage>
</organism>
<feature type="region of interest" description="Disordered" evidence="1">
    <location>
        <begin position="58"/>
        <end position="77"/>
    </location>
</feature>
<protein>
    <submittedName>
        <fullName evidence="2">Uncharacterized protein</fullName>
    </submittedName>
</protein>
<evidence type="ECO:0000313" key="2">
    <source>
        <dbReference type="EMBL" id="KAK3773693.1"/>
    </source>
</evidence>
<gene>
    <name evidence="2" type="ORF">RRG08_001422</name>
</gene>
<name>A0AAE0ZQF4_9GAST</name>
<keyword evidence="3" id="KW-1185">Reference proteome</keyword>
<dbReference type="EMBL" id="JAWDGP010003518">
    <property type="protein sequence ID" value="KAK3773693.1"/>
    <property type="molecule type" value="Genomic_DNA"/>
</dbReference>
<comment type="caution">
    <text evidence="2">The sequence shown here is derived from an EMBL/GenBank/DDBJ whole genome shotgun (WGS) entry which is preliminary data.</text>
</comment>
<sequence>MHACGMGRDFCGPTYFGLEQSEMASSSLGRFGRTGETILFGDWSMTVSGYTGQRRFGRVSDGLEKGREEEEGDVGDG</sequence>
<evidence type="ECO:0000256" key="1">
    <source>
        <dbReference type="SAM" id="MobiDB-lite"/>
    </source>
</evidence>
<proteinExistence type="predicted"/>